<reference evidence="2 3" key="1">
    <citation type="submission" date="2024-01" db="EMBL/GenBank/DDBJ databases">
        <title>The genomes of 5 underutilized Papilionoideae crops provide insights into root nodulation and disease resistanc.</title>
        <authorList>
            <person name="Jiang F."/>
        </authorList>
    </citation>
    <scope>NUCLEOTIDE SEQUENCE [LARGE SCALE GENOMIC DNA]</scope>
    <source>
        <strain evidence="2">DUOXIRENSHENG_FW03</strain>
        <tissue evidence="2">Leaves</tissue>
    </source>
</reference>
<evidence type="ECO:0000313" key="2">
    <source>
        <dbReference type="EMBL" id="KAK7365340.1"/>
    </source>
</evidence>
<evidence type="ECO:0000313" key="3">
    <source>
        <dbReference type="Proteomes" id="UP001386955"/>
    </source>
</evidence>
<comment type="caution">
    <text evidence="2">The sequence shown here is derived from an EMBL/GenBank/DDBJ whole genome shotgun (WGS) entry which is preliminary data.</text>
</comment>
<sequence length="88" mass="9797">MRHACRKRALVGEPVGRGDDPPNSHQKSPEHKRNLELRIETKRTTSILGAECSLLSDRSLSGWKRWSGSFLSPSKQDEITTSLSNGLP</sequence>
<gene>
    <name evidence="2" type="ORF">VNO78_39901</name>
</gene>
<proteinExistence type="predicted"/>
<name>A0AAN9N278_PSOTE</name>
<keyword evidence="3" id="KW-1185">Reference proteome</keyword>
<organism evidence="2 3">
    <name type="scientific">Psophocarpus tetragonolobus</name>
    <name type="common">Winged bean</name>
    <name type="synonym">Dolichos tetragonolobus</name>
    <dbReference type="NCBI Taxonomy" id="3891"/>
    <lineage>
        <taxon>Eukaryota</taxon>
        <taxon>Viridiplantae</taxon>
        <taxon>Streptophyta</taxon>
        <taxon>Embryophyta</taxon>
        <taxon>Tracheophyta</taxon>
        <taxon>Spermatophyta</taxon>
        <taxon>Magnoliopsida</taxon>
        <taxon>eudicotyledons</taxon>
        <taxon>Gunneridae</taxon>
        <taxon>Pentapetalae</taxon>
        <taxon>rosids</taxon>
        <taxon>fabids</taxon>
        <taxon>Fabales</taxon>
        <taxon>Fabaceae</taxon>
        <taxon>Papilionoideae</taxon>
        <taxon>50 kb inversion clade</taxon>
        <taxon>NPAAA clade</taxon>
        <taxon>indigoferoid/millettioid clade</taxon>
        <taxon>Phaseoleae</taxon>
        <taxon>Psophocarpus</taxon>
    </lineage>
</organism>
<dbReference type="Proteomes" id="UP001386955">
    <property type="component" value="Unassembled WGS sequence"/>
</dbReference>
<dbReference type="AlphaFoldDB" id="A0AAN9N278"/>
<feature type="region of interest" description="Disordered" evidence="1">
    <location>
        <begin position="1"/>
        <end position="38"/>
    </location>
</feature>
<accession>A0AAN9N278</accession>
<protein>
    <submittedName>
        <fullName evidence="2">Uncharacterized protein</fullName>
    </submittedName>
</protein>
<dbReference type="EMBL" id="JAYMYS010000343">
    <property type="protein sequence ID" value="KAK7365340.1"/>
    <property type="molecule type" value="Genomic_DNA"/>
</dbReference>
<feature type="compositionally biased region" description="Basic and acidic residues" evidence="1">
    <location>
        <begin position="16"/>
        <end position="38"/>
    </location>
</feature>
<evidence type="ECO:0000256" key="1">
    <source>
        <dbReference type="SAM" id="MobiDB-lite"/>
    </source>
</evidence>